<dbReference type="AlphaFoldDB" id="G0UP77"/>
<dbReference type="VEuPathDB" id="TriTrypDB:TcIL3000_6_4450"/>
<evidence type="ECO:0000256" key="1">
    <source>
        <dbReference type="SAM" id="MobiDB-lite"/>
    </source>
</evidence>
<dbReference type="InterPro" id="IPR036915">
    <property type="entry name" value="Cyclin-like_sf"/>
</dbReference>
<evidence type="ECO:0000313" key="2">
    <source>
        <dbReference type="EMBL" id="CCC91188.1"/>
    </source>
</evidence>
<gene>
    <name evidence="2" type="ORF">TCIL3000_6_4450</name>
</gene>
<dbReference type="Pfam" id="PF08613">
    <property type="entry name" value="Cyclin"/>
    <property type="match status" value="1"/>
</dbReference>
<dbReference type="GO" id="GO:0019901">
    <property type="term" value="F:protein kinase binding"/>
    <property type="evidence" value="ECO:0007669"/>
    <property type="project" value="InterPro"/>
</dbReference>
<feature type="region of interest" description="Disordered" evidence="1">
    <location>
        <begin position="183"/>
        <end position="204"/>
    </location>
</feature>
<organism evidence="2">
    <name type="scientific">Trypanosoma congolense (strain IL3000)</name>
    <dbReference type="NCBI Taxonomy" id="1068625"/>
    <lineage>
        <taxon>Eukaryota</taxon>
        <taxon>Discoba</taxon>
        <taxon>Euglenozoa</taxon>
        <taxon>Kinetoplastea</taxon>
        <taxon>Metakinetoplastina</taxon>
        <taxon>Trypanosomatida</taxon>
        <taxon>Trypanosomatidae</taxon>
        <taxon>Trypanosoma</taxon>
        <taxon>Nannomonas</taxon>
    </lineage>
</organism>
<sequence>MSGEVMRHTPAQNRMATIVHMYVCHLMAACRNEGSQETSKGRKAEFFVNLFPPSKFFFTETVPSISLLSYVQHIVAHVNCSPEAYIFALVYMKRLSAAGFPLETRSVYRIFLTAVVVAARVRDDFLRSKKSYSVIGGVTTRDLNAMEFRFLADLLEYGVEVSIDEYRALCNEITILESSGKVDGLEGSPNISGSASDEEPLNSPTPQWILDCCLHW</sequence>
<name>G0UP77_TRYCI</name>
<dbReference type="InterPro" id="IPR013922">
    <property type="entry name" value="Cyclin_PHO80-like"/>
</dbReference>
<proteinExistence type="predicted"/>
<dbReference type="PANTHER" id="PTHR15615">
    <property type="match status" value="1"/>
</dbReference>
<dbReference type="SUPFAM" id="SSF47954">
    <property type="entry name" value="Cyclin-like"/>
    <property type="match status" value="1"/>
</dbReference>
<dbReference type="PROSITE" id="PS51257">
    <property type="entry name" value="PROKAR_LIPOPROTEIN"/>
    <property type="match status" value="1"/>
</dbReference>
<protein>
    <submittedName>
        <fullName evidence="2">Putative cyclin 7</fullName>
    </submittedName>
</protein>
<dbReference type="PANTHER" id="PTHR15615:SF95">
    <property type="entry name" value="CYCLIN"/>
    <property type="match status" value="1"/>
</dbReference>
<reference evidence="2" key="1">
    <citation type="journal article" date="2012" name="Proc. Natl. Acad. Sci. U.S.A.">
        <title>Antigenic diversity is generated by distinct evolutionary mechanisms in African trypanosome species.</title>
        <authorList>
            <person name="Jackson A.P."/>
            <person name="Berry A."/>
            <person name="Aslett M."/>
            <person name="Allison H.C."/>
            <person name="Burton P."/>
            <person name="Vavrova-Anderson J."/>
            <person name="Brown R."/>
            <person name="Browne H."/>
            <person name="Corton N."/>
            <person name="Hauser H."/>
            <person name="Gamble J."/>
            <person name="Gilderthorp R."/>
            <person name="Marcello L."/>
            <person name="McQuillan J."/>
            <person name="Otto T.D."/>
            <person name="Quail M.A."/>
            <person name="Sanders M.J."/>
            <person name="van Tonder A."/>
            <person name="Ginger M.L."/>
            <person name="Field M.C."/>
            <person name="Barry J.D."/>
            <person name="Hertz-Fowler C."/>
            <person name="Berriman M."/>
        </authorList>
    </citation>
    <scope>NUCLEOTIDE SEQUENCE</scope>
    <source>
        <strain evidence="2">IL3000</strain>
    </source>
</reference>
<dbReference type="EMBL" id="HE575319">
    <property type="protein sequence ID" value="CCC91188.1"/>
    <property type="molecule type" value="Genomic_DNA"/>
</dbReference>
<dbReference type="Gene3D" id="1.10.472.10">
    <property type="entry name" value="Cyclin-like"/>
    <property type="match status" value="1"/>
</dbReference>
<accession>G0UP77</accession>